<keyword evidence="4" id="KW-1185">Reference proteome</keyword>
<dbReference type="GO" id="GO:0140359">
    <property type="term" value="F:ABC-type transporter activity"/>
    <property type="evidence" value="ECO:0007669"/>
    <property type="project" value="InterPro"/>
</dbReference>
<feature type="transmembrane region" description="Helical" evidence="2">
    <location>
        <begin position="224"/>
        <end position="249"/>
    </location>
</feature>
<proteinExistence type="predicted"/>
<dbReference type="AlphaFoldDB" id="A0A3R5QR21"/>
<dbReference type="KEGG" id="cmah:C1I91_00390"/>
<feature type="region of interest" description="Disordered" evidence="1">
    <location>
        <begin position="65"/>
        <end position="93"/>
    </location>
</feature>
<sequence>MIFTLTKNELKKIFKRPKTYVVSILFVALVVLLYVGVYMDERSLSKINSPQGKLEQFKSELKSKDQDIKVMESSSKSSEESVQASIKATKEQRDNIQKSIDKLEEQIKSGKTEDDWKTQVDDEIAELKSRKADETIPERYKAGIDNEIAQKSYYKDNNLKPIDDWKVTGFNYLSRVLQILGTIFLGVGISVFMSDIVSGECTPATLKFLLIQPVSRGKVLLSKFIAIVISCSALILSIEAVAFVLVGLFKGFGYASVPTIIGTRYQFDMSKVQDGAHQLIPIAGTGKVIPLWDFTLRTILLQVLFILVCCSFVFLISSLVKSSMISMAITAILTILIPILSEAINPIKKISHFLFLTYGNTGSVLSGNIAVQYSNPNLNITWAIAVMLISSVVFYVISHLVFTKRDILI</sequence>
<evidence type="ECO:0000313" key="4">
    <source>
        <dbReference type="Proteomes" id="UP000286268"/>
    </source>
</evidence>
<feature type="transmembrane region" description="Helical" evidence="2">
    <location>
        <begin position="323"/>
        <end position="341"/>
    </location>
</feature>
<protein>
    <recommendedName>
        <fullName evidence="5">ABC transporter permease</fullName>
    </recommendedName>
</protein>
<name>A0A3R5QR21_9CLOT</name>
<keyword evidence="2" id="KW-0472">Membrane</keyword>
<dbReference type="Proteomes" id="UP000286268">
    <property type="component" value="Chromosome"/>
</dbReference>
<evidence type="ECO:0000256" key="1">
    <source>
        <dbReference type="SAM" id="MobiDB-lite"/>
    </source>
</evidence>
<dbReference type="EMBL" id="CP025746">
    <property type="protein sequence ID" value="QAA30268.1"/>
    <property type="molecule type" value="Genomic_DNA"/>
</dbReference>
<dbReference type="Pfam" id="PF12679">
    <property type="entry name" value="ABC2_membrane_2"/>
    <property type="match status" value="1"/>
</dbReference>
<evidence type="ECO:0000313" key="3">
    <source>
        <dbReference type="EMBL" id="QAA30268.1"/>
    </source>
</evidence>
<feature type="transmembrane region" description="Helical" evidence="2">
    <location>
        <begin position="176"/>
        <end position="197"/>
    </location>
</feature>
<dbReference type="RefSeq" id="WP_128210719.1">
    <property type="nucleotide sequence ID" value="NZ_CP025746.1"/>
</dbReference>
<organism evidence="3 4">
    <name type="scientific">Clostridium manihotivorum</name>
    <dbReference type="NCBI Taxonomy" id="2320868"/>
    <lineage>
        <taxon>Bacteria</taxon>
        <taxon>Bacillati</taxon>
        <taxon>Bacillota</taxon>
        <taxon>Clostridia</taxon>
        <taxon>Eubacteriales</taxon>
        <taxon>Clostridiaceae</taxon>
        <taxon>Clostridium</taxon>
    </lineage>
</organism>
<feature type="transmembrane region" description="Helical" evidence="2">
    <location>
        <begin position="20"/>
        <end position="39"/>
    </location>
</feature>
<dbReference type="GO" id="GO:0005886">
    <property type="term" value="C:plasma membrane"/>
    <property type="evidence" value="ECO:0007669"/>
    <property type="project" value="UniProtKB-SubCell"/>
</dbReference>
<dbReference type="PANTHER" id="PTHR37305:SF1">
    <property type="entry name" value="MEMBRANE PROTEIN"/>
    <property type="match status" value="1"/>
</dbReference>
<gene>
    <name evidence="3" type="ORF">C1I91_00390</name>
</gene>
<feature type="transmembrane region" description="Helical" evidence="2">
    <location>
        <begin position="380"/>
        <end position="402"/>
    </location>
</feature>
<accession>A0A3R5QR21</accession>
<keyword evidence="2" id="KW-0812">Transmembrane</keyword>
<feature type="transmembrane region" description="Helical" evidence="2">
    <location>
        <begin position="299"/>
        <end position="317"/>
    </location>
</feature>
<evidence type="ECO:0000256" key="2">
    <source>
        <dbReference type="SAM" id="Phobius"/>
    </source>
</evidence>
<dbReference type="OrthoDB" id="2024038at2"/>
<dbReference type="PANTHER" id="PTHR37305">
    <property type="entry name" value="INTEGRAL MEMBRANE PROTEIN-RELATED"/>
    <property type="match status" value="1"/>
</dbReference>
<reference evidence="3 4" key="1">
    <citation type="submission" date="2018-01" db="EMBL/GenBank/DDBJ databases">
        <title>Genome Sequencing and Assembly of Anaerobacter polyendosporus strain CT4.</title>
        <authorList>
            <person name="Tachaapaikoon C."/>
            <person name="Sutheeworapong S."/>
            <person name="Jenjaroenpun P."/>
            <person name="Wongsurawat T."/>
            <person name="Nookeaw I."/>
            <person name="Cheawchanlertfa P."/>
            <person name="Kosugi A."/>
            <person name="Cheevadhanarak S."/>
            <person name="Ratanakhanokchai K."/>
        </authorList>
    </citation>
    <scope>NUCLEOTIDE SEQUENCE [LARGE SCALE GENOMIC DNA]</scope>
    <source>
        <strain evidence="3 4">CT4</strain>
    </source>
</reference>
<keyword evidence="2" id="KW-1133">Transmembrane helix</keyword>
<evidence type="ECO:0008006" key="5">
    <source>
        <dbReference type="Google" id="ProtNLM"/>
    </source>
</evidence>